<accession>A0A7S3QDY6</accession>
<keyword evidence="3" id="KW-0812">Transmembrane</keyword>
<feature type="transmembrane region" description="Helical" evidence="3">
    <location>
        <begin position="452"/>
        <end position="472"/>
    </location>
</feature>
<feature type="transmembrane region" description="Helical" evidence="3">
    <location>
        <begin position="478"/>
        <end position="498"/>
    </location>
</feature>
<keyword evidence="3" id="KW-0472">Membrane</keyword>
<evidence type="ECO:0000256" key="1">
    <source>
        <dbReference type="SAM" id="Coils"/>
    </source>
</evidence>
<dbReference type="EMBL" id="HBIO01024087">
    <property type="protein sequence ID" value="CAE0473658.1"/>
    <property type="molecule type" value="Transcribed_RNA"/>
</dbReference>
<protein>
    <recommendedName>
        <fullName evidence="5">Bestrophin homolog</fullName>
    </recommendedName>
</protein>
<proteinExistence type="predicted"/>
<dbReference type="GO" id="GO:0005254">
    <property type="term" value="F:chloride channel activity"/>
    <property type="evidence" value="ECO:0007669"/>
    <property type="project" value="InterPro"/>
</dbReference>
<evidence type="ECO:0000313" key="4">
    <source>
        <dbReference type="EMBL" id="CAE0473658.1"/>
    </source>
</evidence>
<evidence type="ECO:0008006" key="5">
    <source>
        <dbReference type="Google" id="ProtNLM"/>
    </source>
</evidence>
<organism evidence="4">
    <name type="scientific">Chaetoceros debilis</name>
    <dbReference type="NCBI Taxonomy" id="122233"/>
    <lineage>
        <taxon>Eukaryota</taxon>
        <taxon>Sar</taxon>
        <taxon>Stramenopiles</taxon>
        <taxon>Ochrophyta</taxon>
        <taxon>Bacillariophyta</taxon>
        <taxon>Coscinodiscophyceae</taxon>
        <taxon>Chaetocerotophycidae</taxon>
        <taxon>Chaetocerotales</taxon>
        <taxon>Chaetocerotaceae</taxon>
        <taxon>Chaetoceros</taxon>
    </lineage>
</organism>
<feature type="region of interest" description="Disordered" evidence="2">
    <location>
        <begin position="14"/>
        <end position="35"/>
    </location>
</feature>
<evidence type="ECO:0000256" key="2">
    <source>
        <dbReference type="SAM" id="MobiDB-lite"/>
    </source>
</evidence>
<sequence>MEVMGDPRERFPCNDLLKGPLGQSPTPCPTPSSAGRNSQCSTCIHWKRMVTLSGILFFLAASLSQILVADAFHSPQINHSHYASRSKLFREIEKTSPRSGLFSRVGQQSAGIGDKRRMAWGNAARKSSSTALNMVFTTSSSLIEKISTKILLDDLIDESVRTAARNPVMMQFDPSSGWIWRRWKGTIFSETWRRAVTNICIATVIWTMLSYNRVTFLQNLSGFNILWGQLLSVTTFTLTFFLNQSYTLWRNCYGFSRRLQGRLNDLSMTLAAHATRCEPIVEEVSEEKKPSFNSNFWANANGATNGEAESSAVNGDDPCELQENEKLVSVYTEPARQILELMARYTRVFNLLTYASFTGSHRPLLTPQGMRRLVDRGILTETERQVLSEAQVPVTQRHNMLLLWIIRLFLDARKAGHIEGSDGFEQQFLEKCHVIRSQYGAIGDELAGRMPLAYAHIVQVLVDVILWMYPFMAFSQGMTPFLGVLGTGILTMFYQGLFDLAKQFLDPYDNESYGKGEDPLCIDTLIAESNAGSVRWMNGLAEKPFVLDKIEKGQMEDYQLPLRGWTVEETYDREEEERLRLAQLEVEQAAAAMEKIEETPPPLIVEPEVEDTEDIDLDMDDIDTCDVEGLDENLTMEEALEKMDECTEKVP</sequence>
<name>A0A7S3QDY6_9STRA</name>
<reference evidence="4" key="1">
    <citation type="submission" date="2021-01" db="EMBL/GenBank/DDBJ databases">
        <authorList>
            <person name="Corre E."/>
            <person name="Pelletier E."/>
            <person name="Niang G."/>
            <person name="Scheremetjew M."/>
            <person name="Finn R."/>
            <person name="Kale V."/>
            <person name="Holt S."/>
            <person name="Cochrane G."/>
            <person name="Meng A."/>
            <person name="Brown T."/>
            <person name="Cohen L."/>
        </authorList>
    </citation>
    <scope>NUCLEOTIDE SEQUENCE</scope>
    <source>
        <strain evidence="4">MM31A-1</strain>
    </source>
</reference>
<keyword evidence="3" id="KW-1133">Transmembrane helix</keyword>
<feature type="coiled-coil region" evidence="1">
    <location>
        <begin position="567"/>
        <end position="599"/>
    </location>
</feature>
<dbReference type="AlphaFoldDB" id="A0A7S3QDY6"/>
<keyword evidence="1" id="KW-0175">Coiled coil</keyword>
<evidence type="ECO:0000256" key="3">
    <source>
        <dbReference type="SAM" id="Phobius"/>
    </source>
</evidence>
<gene>
    <name evidence="4" type="ORF">CDEB00056_LOCUS18511</name>
</gene>